<comment type="caution">
    <text evidence="1">The sequence shown here is derived from an EMBL/GenBank/DDBJ whole genome shotgun (WGS) entry which is preliminary data.</text>
</comment>
<gene>
    <name evidence="1" type="ORF">MENT_LOCUS50916</name>
</gene>
<name>A0A6V7XEN2_MELEN</name>
<evidence type="ECO:0000313" key="2">
    <source>
        <dbReference type="Proteomes" id="UP000580250"/>
    </source>
</evidence>
<protein>
    <submittedName>
        <fullName evidence="1">Uncharacterized protein</fullName>
    </submittedName>
</protein>
<proteinExistence type="predicted"/>
<sequence>MQHRNSLYPIELWNLCHRLQDGLSRSNNSVESWHNIWGSLLERKPLFSKFVKRMLKEFARWEHIVADYNNSPGNGIRGKGIKRKTVYLNQDRNLQQIFADFAQRANDPLRYLRSISYHLAQ</sequence>
<dbReference type="AlphaFoldDB" id="A0A6V7XEN2"/>
<reference evidence="1 2" key="1">
    <citation type="submission" date="2020-08" db="EMBL/GenBank/DDBJ databases">
        <authorList>
            <person name="Koutsovoulos G."/>
            <person name="Danchin GJ E."/>
        </authorList>
    </citation>
    <scope>NUCLEOTIDE SEQUENCE [LARGE SCALE GENOMIC DNA]</scope>
</reference>
<evidence type="ECO:0000313" key="1">
    <source>
        <dbReference type="EMBL" id="CAD2197652.1"/>
    </source>
</evidence>
<dbReference type="OrthoDB" id="93990at2759"/>
<accession>A0A6V7XEN2</accession>
<dbReference type="Proteomes" id="UP000580250">
    <property type="component" value="Unassembled WGS sequence"/>
</dbReference>
<organism evidence="1 2">
    <name type="scientific">Meloidogyne enterolobii</name>
    <name type="common">Root-knot nematode worm</name>
    <name type="synonym">Meloidogyne mayaguensis</name>
    <dbReference type="NCBI Taxonomy" id="390850"/>
    <lineage>
        <taxon>Eukaryota</taxon>
        <taxon>Metazoa</taxon>
        <taxon>Ecdysozoa</taxon>
        <taxon>Nematoda</taxon>
        <taxon>Chromadorea</taxon>
        <taxon>Rhabditida</taxon>
        <taxon>Tylenchina</taxon>
        <taxon>Tylenchomorpha</taxon>
        <taxon>Tylenchoidea</taxon>
        <taxon>Meloidogynidae</taxon>
        <taxon>Meloidogyninae</taxon>
        <taxon>Meloidogyne</taxon>
    </lineage>
</organism>
<dbReference type="EMBL" id="CAJEWN010001458">
    <property type="protein sequence ID" value="CAD2197652.1"/>
    <property type="molecule type" value="Genomic_DNA"/>
</dbReference>